<keyword evidence="1" id="KW-0732">Signal</keyword>
<dbReference type="Proteomes" id="UP000245081">
    <property type="component" value="Unassembled WGS sequence"/>
</dbReference>
<evidence type="ECO:0000256" key="1">
    <source>
        <dbReference type="SAM" id="SignalP"/>
    </source>
</evidence>
<dbReference type="RefSeq" id="WP_146187113.1">
    <property type="nucleotide sequence ID" value="NZ_BDOQ01000002.1"/>
</dbReference>
<protein>
    <recommendedName>
        <fullName evidence="2">Surface-adhesin protein E-like domain-containing protein</fullName>
    </recommendedName>
</protein>
<gene>
    <name evidence="3" type="ORF">NMK_0274</name>
</gene>
<dbReference type="InterPro" id="IPR031939">
    <property type="entry name" value="Adhesin_E-like"/>
</dbReference>
<evidence type="ECO:0000259" key="2">
    <source>
        <dbReference type="Pfam" id="PF16747"/>
    </source>
</evidence>
<dbReference type="AlphaFoldDB" id="A0A2R5F296"/>
<evidence type="ECO:0000313" key="4">
    <source>
        <dbReference type="Proteomes" id="UP000245081"/>
    </source>
</evidence>
<feature type="domain" description="Surface-adhesin protein E-like" evidence="2">
    <location>
        <begin position="22"/>
        <end position="128"/>
    </location>
</feature>
<sequence length="140" mass="16321">MRRALLTLLFLAVSLTATAAEWNEMDDLPSSYGVRVYLDNASYEAERAIRRAWVRMDYAKPREKEGYLLTRYVSHRIVNCDTRRYYITQSMGYIADRPDPVYFNHPNDQEWKLAVPDGESDIAMAIICTEPRNDFGNEED</sequence>
<keyword evidence="4" id="KW-1185">Reference proteome</keyword>
<reference evidence="3 4" key="1">
    <citation type="journal article" date="2018" name="Environ. Microbiol.">
        <title>Isolation and genomic characterization of Novimethylophilus kurashikiensis gen. nov. sp. nov., a new lanthanide-dependent methylotrophic species of Methylophilaceae.</title>
        <authorList>
            <person name="Lv H."/>
            <person name="Sahin N."/>
            <person name="Tani A."/>
        </authorList>
    </citation>
    <scope>NUCLEOTIDE SEQUENCE [LARGE SCALE GENOMIC DNA]</scope>
    <source>
        <strain evidence="3 4">La2-4</strain>
    </source>
</reference>
<dbReference type="Pfam" id="PF16747">
    <property type="entry name" value="Adhesin_E"/>
    <property type="match status" value="1"/>
</dbReference>
<evidence type="ECO:0000313" key="3">
    <source>
        <dbReference type="EMBL" id="GBG12742.1"/>
    </source>
</evidence>
<organism evidence="3 4">
    <name type="scientific">Novimethylophilus kurashikiensis</name>
    <dbReference type="NCBI Taxonomy" id="1825523"/>
    <lineage>
        <taxon>Bacteria</taxon>
        <taxon>Pseudomonadati</taxon>
        <taxon>Pseudomonadota</taxon>
        <taxon>Betaproteobacteria</taxon>
        <taxon>Nitrosomonadales</taxon>
        <taxon>Methylophilaceae</taxon>
        <taxon>Novimethylophilus</taxon>
    </lineage>
</organism>
<comment type="caution">
    <text evidence="3">The sequence shown here is derived from an EMBL/GenBank/DDBJ whole genome shotgun (WGS) entry which is preliminary data.</text>
</comment>
<name>A0A2R5F296_9PROT</name>
<feature type="chain" id="PRO_5015355262" description="Surface-adhesin protein E-like domain-containing protein" evidence="1">
    <location>
        <begin position="20"/>
        <end position="140"/>
    </location>
</feature>
<accession>A0A2R5F296</accession>
<dbReference type="EMBL" id="BDOQ01000002">
    <property type="protein sequence ID" value="GBG12742.1"/>
    <property type="molecule type" value="Genomic_DNA"/>
</dbReference>
<feature type="signal peptide" evidence="1">
    <location>
        <begin position="1"/>
        <end position="19"/>
    </location>
</feature>
<proteinExistence type="predicted"/>